<dbReference type="CDD" id="cd09917">
    <property type="entry name" value="F-box_SF"/>
    <property type="match status" value="1"/>
</dbReference>
<dbReference type="SUPFAM" id="SSF101908">
    <property type="entry name" value="Putative isomerase YbhE"/>
    <property type="match status" value="1"/>
</dbReference>
<reference evidence="3 4" key="1">
    <citation type="submission" date="2018-06" db="EMBL/GenBank/DDBJ databases">
        <title>A transcriptomic atlas of mushroom development highlights an independent origin of complex multicellularity.</title>
        <authorList>
            <consortium name="DOE Joint Genome Institute"/>
            <person name="Krizsan K."/>
            <person name="Almasi E."/>
            <person name="Merenyi Z."/>
            <person name="Sahu N."/>
            <person name="Viragh M."/>
            <person name="Koszo T."/>
            <person name="Mondo S."/>
            <person name="Kiss B."/>
            <person name="Balint B."/>
            <person name="Kues U."/>
            <person name="Barry K."/>
            <person name="Hegedus J.C."/>
            <person name="Henrissat B."/>
            <person name="Johnson J."/>
            <person name="Lipzen A."/>
            <person name="Ohm R."/>
            <person name="Nagy I."/>
            <person name="Pangilinan J."/>
            <person name="Yan J."/>
            <person name="Xiong Y."/>
            <person name="Grigoriev I.V."/>
            <person name="Hibbett D.S."/>
            <person name="Nagy L.G."/>
        </authorList>
    </citation>
    <scope>NUCLEOTIDE SEQUENCE [LARGE SCALE GENOMIC DNA]</scope>
    <source>
        <strain evidence="3 4">SZMC22713</strain>
    </source>
</reference>
<protein>
    <recommendedName>
        <fullName evidence="2">F-box domain-containing protein</fullName>
    </recommendedName>
</protein>
<dbReference type="InterPro" id="IPR001810">
    <property type="entry name" value="F-box_dom"/>
</dbReference>
<evidence type="ECO:0000313" key="3">
    <source>
        <dbReference type="EMBL" id="TDL20554.1"/>
    </source>
</evidence>
<dbReference type="OrthoDB" id="550575at2759"/>
<sequence>MLSALPTESVVNILSFFLIHQIHRLQLVSRAWNLFIRTNESIIYGECAILHRFTQAGVLLCDARGSDLGPWLDDLKSWKDLCQRWYRLESNWEGVGRQRPVKRYFGYETLGVHRLKVDEEHRFVISTHQNGGLVVFSMDQDRVLFRLSSNYVPRGAHVEYADGYMIFDCLDATSLEVWRLQTPTWDGTQVPSDPPNRCRPHPTQTHASNQEVEYRDPSGQGCFSPWAHICPPTDMCAFRFVYPTLLVGSLVGQAVYLFDIPSATLVQRVLLNEHRFFTEPDAFLPYLELGQRHIFVCTVHGILIVPRSNPTINVVAEFPGPEPHMRIRALSKEALQVTTYSGNAGGLVRCIIREPTLRRRVSVDDLHAFAAVHVSPDGKDFAAIDLHGLVFLVKDFDRVIQGECTFSDVTVQIQLDGPATSLAFEYGRVAVKTTDGVFIINLDSSYHGIFRSSEPFAYRHPLLPHLTITKLGWFTYGQMLKQVTVLQMTKTAVWLNWAPLKMLMPINRARTPPPLVCAIDFRPR</sequence>
<dbReference type="InterPro" id="IPR036047">
    <property type="entry name" value="F-box-like_dom_sf"/>
</dbReference>
<dbReference type="STRING" id="50990.A0A4Y7PYT6"/>
<feature type="region of interest" description="Disordered" evidence="1">
    <location>
        <begin position="186"/>
        <end position="212"/>
    </location>
</feature>
<dbReference type="Gene3D" id="1.20.1280.50">
    <property type="match status" value="1"/>
</dbReference>
<proteinExistence type="predicted"/>
<feature type="compositionally biased region" description="Polar residues" evidence="1">
    <location>
        <begin position="202"/>
        <end position="211"/>
    </location>
</feature>
<keyword evidence="4" id="KW-1185">Reference proteome</keyword>
<evidence type="ECO:0000256" key="1">
    <source>
        <dbReference type="SAM" id="MobiDB-lite"/>
    </source>
</evidence>
<gene>
    <name evidence="3" type="ORF">BD410DRAFT_366995</name>
</gene>
<name>A0A4Y7PYT6_9AGAM</name>
<dbReference type="SUPFAM" id="SSF81383">
    <property type="entry name" value="F-box domain"/>
    <property type="match status" value="1"/>
</dbReference>
<dbReference type="AlphaFoldDB" id="A0A4Y7PYT6"/>
<feature type="domain" description="F-box" evidence="2">
    <location>
        <begin position="1"/>
        <end position="47"/>
    </location>
</feature>
<organism evidence="3 4">
    <name type="scientific">Rickenella mellea</name>
    <dbReference type="NCBI Taxonomy" id="50990"/>
    <lineage>
        <taxon>Eukaryota</taxon>
        <taxon>Fungi</taxon>
        <taxon>Dikarya</taxon>
        <taxon>Basidiomycota</taxon>
        <taxon>Agaricomycotina</taxon>
        <taxon>Agaricomycetes</taxon>
        <taxon>Hymenochaetales</taxon>
        <taxon>Rickenellaceae</taxon>
        <taxon>Rickenella</taxon>
    </lineage>
</organism>
<dbReference type="PROSITE" id="PS50181">
    <property type="entry name" value="FBOX"/>
    <property type="match status" value="1"/>
</dbReference>
<accession>A0A4Y7PYT6</accession>
<dbReference type="EMBL" id="ML170187">
    <property type="protein sequence ID" value="TDL20554.1"/>
    <property type="molecule type" value="Genomic_DNA"/>
</dbReference>
<evidence type="ECO:0000259" key="2">
    <source>
        <dbReference type="PROSITE" id="PS50181"/>
    </source>
</evidence>
<dbReference type="Proteomes" id="UP000294933">
    <property type="component" value="Unassembled WGS sequence"/>
</dbReference>
<evidence type="ECO:0000313" key="4">
    <source>
        <dbReference type="Proteomes" id="UP000294933"/>
    </source>
</evidence>
<dbReference type="VEuPathDB" id="FungiDB:BD410DRAFT_366995"/>